<dbReference type="EMBL" id="SJOL01004152">
    <property type="protein sequence ID" value="TGZ71956.1"/>
    <property type="molecule type" value="Genomic_DNA"/>
</dbReference>
<dbReference type="Proteomes" id="UP000308267">
    <property type="component" value="Unassembled WGS sequence"/>
</dbReference>
<evidence type="ECO:0000313" key="2">
    <source>
        <dbReference type="Proteomes" id="UP000308267"/>
    </source>
</evidence>
<proteinExistence type="predicted"/>
<sequence>MIIKYKFMIHSFHGTTEFKKMEESSTTENARKLFQPRGRTGPNRPSVIPIGIRFGNTSQVRRADVGSGEDFGTATMEIIPCSIAAYRNEKCSLDVKCVSKEA</sequence>
<keyword evidence="2" id="KW-1185">Reference proteome</keyword>
<organism evidence="1 2">
    <name type="scientific">Opisthorchis felineus</name>
    <dbReference type="NCBI Taxonomy" id="147828"/>
    <lineage>
        <taxon>Eukaryota</taxon>
        <taxon>Metazoa</taxon>
        <taxon>Spiralia</taxon>
        <taxon>Lophotrochozoa</taxon>
        <taxon>Platyhelminthes</taxon>
        <taxon>Trematoda</taxon>
        <taxon>Digenea</taxon>
        <taxon>Opisthorchiida</taxon>
        <taxon>Opisthorchiata</taxon>
        <taxon>Opisthorchiidae</taxon>
        <taxon>Opisthorchis</taxon>
    </lineage>
</organism>
<reference evidence="1 2" key="1">
    <citation type="journal article" date="2019" name="BMC Genomics">
        <title>New insights from Opisthorchis felineus genome: update on genomics of the epidemiologically important liver flukes.</title>
        <authorList>
            <person name="Ershov N.I."/>
            <person name="Mordvinov V.A."/>
            <person name="Prokhortchouk E.B."/>
            <person name="Pakharukova M.Y."/>
            <person name="Gunbin K.V."/>
            <person name="Ustyantsev K."/>
            <person name="Genaev M.A."/>
            <person name="Blinov A.G."/>
            <person name="Mazur A."/>
            <person name="Boulygina E."/>
            <person name="Tsygankova S."/>
            <person name="Khrameeva E."/>
            <person name="Chekanov N."/>
            <person name="Fan G."/>
            <person name="Xiao A."/>
            <person name="Zhang H."/>
            <person name="Xu X."/>
            <person name="Yang H."/>
            <person name="Solovyev V."/>
            <person name="Lee S.M."/>
            <person name="Liu X."/>
            <person name="Afonnikov D.A."/>
            <person name="Skryabin K.G."/>
        </authorList>
    </citation>
    <scope>NUCLEOTIDE SEQUENCE [LARGE SCALE GENOMIC DNA]</scope>
    <source>
        <strain evidence="1">AK-0245</strain>
        <tissue evidence="1">Whole organism</tissue>
    </source>
</reference>
<protein>
    <submittedName>
        <fullName evidence="1">Uncharacterized protein</fullName>
    </submittedName>
</protein>
<comment type="caution">
    <text evidence="1">The sequence shown here is derived from an EMBL/GenBank/DDBJ whole genome shotgun (WGS) entry which is preliminary data.</text>
</comment>
<dbReference type="AlphaFoldDB" id="A0A4S2M6U0"/>
<gene>
    <name evidence="1" type="ORF">CRM22_002362</name>
</gene>
<name>A0A4S2M6U0_OPIFE</name>
<accession>A0A4S2M6U0</accession>
<evidence type="ECO:0000313" key="1">
    <source>
        <dbReference type="EMBL" id="TGZ71956.1"/>
    </source>
</evidence>